<gene>
    <name evidence="1" type="ORF">V6N11_014108</name>
</gene>
<evidence type="ECO:0000313" key="2">
    <source>
        <dbReference type="Proteomes" id="UP001396334"/>
    </source>
</evidence>
<accession>A0ABR2AGM0</accession>
<organism evidence="1 2">
    <name type="scientific">Hibiscus sabdariffa</name>
    <name type="common">roselle</name>
    <dbReference type="NCBI Taxonomy" id="183260"/>
    <lineage>
        <taxon>Eukaryota</taxon>
        <taxon>Viridiplantae</taxon>
        <taxon>Streptophyta</taxon>
        <taxon>Embryophyta</taxon>
        <taxon>Tracheophyta</taxon>
        <taxon>Spermatophyta</taxon>
        <taxon>Magnoliopsida</taxon>
        <taxon>eudicotyledons</taxon>
        <taxon>Gunneridae</taxon>
        <taxon>Pentapetalae</taxon>
        <taxon>rosids</taxon>
        <taxon>malvids</taxon>
        <taxon>Malvales</taxon>
        <taxon>Malvaceae</taxon>
        <taxon>Malvoideae</taxon>
        <taxon>Hibiscus</taxon>
    </lineage>
</organism>
<dbReference type="EMBL" id="JBBPBN010000257">
    <property type="protein sequence ID" value="KAK8491984.1"/>
    <property type="molecule type" value="Genomic_DNA"/>
</dbReference>
<comment type="caution">
    <text evidence="1">The sequence shown here is derived from an EMBL/GenBank/DDBJ whole genome shotgun (WGS) entry which is preliminary data.</text>
</comment>
<keyword evidence="2" id="KW-1185">Reference proteome</keyword>
<reference evidence="1 2" key="1">
    <citation type="journal article" date="2024" name="G3 (Bethesda)">
        <title>Genome assembly of Hibiscus sabdariffa L. provides insights into metabolisms of medicinal natural products.</title>
        <authorList>
            <person name="Kim T."/>
        </authorList>
    </citation>
    <scope>NUCLEOTIDE SEQUENCE [LARGE SCALE GENOMIC DNA]</scope>
    <source>
        <strain evidence="1">TK-2024</strain>
        <tissue evidence="1">Old leaves</tissue>
    </source>
</reference>
<evidence type="ECO:0000313" key="1">
    <source>
        <dbReference type="EMBL" id="KAK8491984.1"/>
    </source>
</evidence>
<proteinExistence type="predicted"/>
<name>A0ABR2AGM0_9ROSI</name>
<dbReference type="Proteomes" id="UP001396334">
    <property type="component" value="Unassembled WGS sequence"/>
</dbReference>
<protein>
    <submittedName>
        <fullName evidence="1">Uncharacterized protein</fullName>
    </submittedName>
</protein>
<sequence>MKGSGIIGSERAFSPIHLAKDIPSQGKRKQVRLGGVDDPVNLSFTPGEDGTINATSPIPGMYVEISSCQAYEGLLSPMVGSNSLVRGGDSCTIKINYVDRRTILPGVLCPSQLVKTSISISDMPHLVGPSNIAKDIPSQGKRKQVRLSSISPVLPSGNGGRYNIRFFLSSGKKGSRFTD</sequence>